<dbReference type="GO" id="GO:0000166">
    <property type="term" value="F:nucleotide binding"/>
    <property type="evidence" value="ECO:0007669"/>
    <property type="project" value="UniProtKB-KW"/>
</dbReference>
<proteinExistence type="predicted"/>
<name>A0AAN7FTH4_QUERU</name>
<protein>
    <recommendedName>
        <fullName evidence="5">Disease resistance N-terminal domain-containing protein</fullName>
    </recommendedName>
</protein>
<dbReference type="CDD" id="cd14798">
    <property type="entry name" value="RX-CC_like"/>
    <property type="match status" value="1"/>
</dbReference>
<sequence>MAWALVSAVNDQLSPFITSEFTSIANVEGEVQKLKRKFHIIQAMLNDAEKRQVKEEAVKLWIDELKDVSYQVDDVLDEWNTAIIKEKIEKQQDDKEKAETSVGKKRKFNRVGRMEWDWRRRRKRRLYQKICYNATSSRVENMDVPKVKVAAELPFYNSITTFGDPKLSNSGGMLRKRDRRGMAQDFPHP</sequence>
<evidence type="ECO:0000259" key="5">
    <source>
        <dbReference type="Pfam" id="PF18052"/>
    </source>
</evidence>
<evidence type="ECO:0000256" key="2">
    <source>
        <dbReference type="ARBA" id="ARBA00022741"/>
    </source>
</evidence>
<feature type="region of interest" description="Disordered" evidence="4">
    <location>
        <begin position="167"/>
        <end position="189"/>
    </location>
</feature>
<dbReference type="Gene3D" id="1.20.5.4130">
    <property type="match status" value="1"/>
</dbReference>
<evidence type="ECO:0000256" key="3">
    <source>
        <dbReference type="ARBA" id="ARBA00022821"/>
    </source>
</evidence>
<keyword evidence="7" id="KW-1185">Reference proteome</keyword>
<evidence type="ECO:0000256" key="4">
    <source>
        <dbReference type="SAM" id="MobiDB-lite"/>
    </source>
</evidence>
<dbReference type="Proteomes" id="UP001324115">
    <property type="component" value="Unassembled WGS sequence"/>
</dbReference>
<keyword evidence="2" id="KW-0547">Nucleotide-binding</keyword>
<comment type="caution">
    <text evidence="6">The sequence shown here is derived from an EMBL/GenBank/DDBJ whole genome shotgun (WGS) entry which is preliminary data.</text>
</comment>
<dbReference type="GO" id="GO:0006952">
    <property type="term" value="P:defense response"/>
    <property type="evidence" value="ECO:0007669"/>
    <property type="project" value="UniProtKB-KW"/>
</dbReference>
<keyword evidence="3" id="KW-0611">Plant defense</keyword>
<reference evidence="6 7" key="1">
    <citation type="journal article" date="2023" name="G3 (Bethesda)">
        <title>A haplotype-resolved chromosome-scale genome for Quercus rubra L. provides insights into the genetics of adaptive traits for red oak species.</title>
        <authorList>
            <person name="Kapoor B."/>
            <person name="Jenkins J."/>
            <person name="Schmutz J."/>
            <person name="Zhebentyayeva T."/>
            <person name="Kuelheim C."/>
            <person name="Coggeshall M."/>
            <person name="Heim C."/>
            <person name="Lasky J.R."/>
            <person name="Leites L."/>
            <person name="Islam-Faridi N."/>
            <person name="Romero-Severson J."/>
            <person name="DeLeo V.L."/>
            <person name="Lucas S.M."/>
            <person name="Lazic D."/>
            <person name="Gailing O."/>
            <person name="Carlson J."/>
            <person name="Staton M."/>
        </authorList>
    </citation>
    <scope>NUCLEOTIDE SEQUENCE [LARGE SCALE GENOMIC DNA]</scope>
    <source>
        <strain evidence="6">Pseudo-F2</strain>
    </source>
</reference>
<feature type="domain" description="Disease resistance N-terminal" evidence="5">
    <location>
        <begin position="6"/>
        <end position="95"/>
    </location>
</feature>
<evidence type="ECO:0000256" key="1">
    <source>
        <dbReference type="ARBA" id="ARBA00022737"/>
    </source>
</evidence>
<dbReference type="AlphaFoldDB" id="A0AAN7FTH4"/>
<keyword evidence="1" id="KW-0677">Repeat</keyword>
<dbReference type="InterPro" id="IPR038005">
    <property type="entry name" value="RX-like_CC"/>
</dbReference>
<organism evidence="6 7">
    <name type="scientific">Quercus rubra</name>
    <name type="common">Northern red oak</name>
    <name type="synonym">Quercus borealis</name>
    <dbReference type="NCBI Taxonomy" id="3512"/>
    <lineage>
        <taxon>Eukaryota</taxon>
        <taxon>Viridiplantae</taxon>
        <taxon>Streptophyta</taxon>
        <taxon>Embryophyta</taxon>
        <taxon>Tracheophyta</taxon>
        <taxon>Spermatophyta</taxon>
        <taxon>Magnoliopsida</taxon>
        <taxon>eudicotyledons</taxon>
        <taxon>Gunneridae</taxon>
        <taxon>Pentapetalae</taxon>
        <taxon>rosids</taxon>
        <taxon>fabids</taxon>
        <taxon>Fagales</taxon>
        <taxon>Fagaceae</taxon>
        <taxon>Quercus</taxon>
    </lineage>
</organism>
<accession>A0AAN7FTH4</accession>
<dbReference type="EMBL" id="JAXUIC010000003">
    <property type="protein sequence ID" value="KAK4595289.1"/>
    <property type="molecule type" value="Genomic_DNA"/>
</dbReference>
<evidence type="ECO:0000313" key="6">
    <source>
        <dbReference type="EMBL" id="KAK4595289.1"/>
    </source>
</evidence>
<dbReference type="InterPro" id="IPR041118">
    <property type="entry name" value="Rx_N"/>
</dbReference>
<evidence type="ECO:0000313" key="7">
    <source>
        <dbReference type="Proteomes" id="UP001324115"/>
    </source>
</evidence>
<dbReference type="Pfam" id="PF18052">
    <property type="entry name" value="Rx_N"/>
    <property type="match status" value="1"/>
</dbReference>
<gene>
    <name evidence="6" type="ORF">RGQ29_013649</name>
</gene>